<keyword evidence="1" id="KW-1133">Transmembrane helix</keyword>
<sequence length="84" mass="9546">FLVNAIKMGTTSSKKTDNTGEIVNNLTIEDKITIENKEIIWLLAIIVAILTFKTLLKIYFNHRRGLRKRYLNSPARVAVVDTSV</sequence>
<evidence type="ECO:0000256" key="1">
    <source>
        <dbReference type="SAM" id="Phobius"/>
    </source>
</evidence>
<name>A0A0K8TR95_TABBR</name>
<accession>A0A0K8TR95</accession>
<feature type="non-terminal residue" evidence="2">
    <location>
        <position position="1"/>
    </location>
</feature>
<keyword evidence="1" id="KW-0812">Transmembrane</keyword>
<dbReference type="EMBL" id="GDAI01001158">
    <property type="protein sequence ID" value="JAI16445.1"/>
    <property type="molecule type" value="mRNA"/>
</dbReference>
<feature type="transmembrane region" description="Helical" evidence="1">
    <location>
        <begin position="39"/>
        <end position="60"/>
    </location>
</feature>
<reference evidence="2" key="1">
    <citation type="journal article" date="2015" name="Insect Biochem. Mol. Biol.">
        <title>An insight into the sialome of the horse fly, Tabanus bromius.</title>
        <authorList>
            <person name="Ribeiro J.M."/>
            <person name="Kazimirova M."/>
            <person name="Takac P."/>
            <person name="Andersen J.F."/>
            <person name="Francischetti I.M."/>
        </authorList>
    </citation>
    <scope>NUCLEOTIDE SEQUENCE</scope>
</reference>
<proteinExistence type="evidence at transcript level"/>
<evidence type="ECO:0000313" key="2">
    <source>
        <dbReference type="EMBL" id="JAI16445.1"/>
    </source>
</evidence>
<keyword evidence="1" id="KW-0472">Membrane</keyword>
<organism evidence="2">
    <name type="scientific">Tabanus bromius</name>
    <name type="common">Band-eyed brown horse fly</name>
    <dbReference type="NCBI Taxonomy" id="304241"/>
    <lineage>
        <taxon>Eukaryota</taxon>
        <taxon>Metazoa</taxon>
        <taxon>Ecdysozoa</taxon>
        <taxon>Arthropoda</taxon>
        <taxon>Hexapoda</taxon>
        <taxon>Insecta</taxon>
        <taxon>Pterygota</taxon>
        <taxon>Neoptera</taxon>
        <taxon>Endopterygota</taxon>
        <taxon>Diptera</taxon>
        <taxon>Brachycera</taxon>
        <taxon>Tabanomorpha</taxon>
        <taxon>Tabanoidea</taxon>
        <taxon>Tabanidae</taxon>
        <taxon>Tabanus</taxon>
    </lineage>
</organism>
<protein>
    <submittedName>
        <fullName evidence="2">Uncharacterized protein</fullName>
    </submittedName>
</protein>
<dbReference type="AlphaFoldDB" id="A0A0K8TR95"/>